<accession>A0A1F7IMU8</accession>
<feature type="compositionally biased region" description="Low complexity" evidence="1">
    <location>
        <begin position="16"/>
        <end position="26"/>
    </location>
</feature>
<dbReference type="EMBL" id="MGAK01000013">
    <property type="protein sequence ID" value="OGK44709.1"/>
    <property type="molecule type" value="Genomic_DNA"/>
</dbReference>
<evidence type="ECO:0000313" key="3">
    <source>
        <dbReference type="Proteomes" id="UP000179072"/>
    </source>
</evidence>
<feature type="region of interest" description="Disordered" evidence="1">
    <location>
        <begin position="52"/>
        <end position="75"/>
    </location>
</feature>
<feature type="region of interest" description="Disordered" evidence="1">
    <location>
        <begin position="1"/>
        <end position="26"/>
    </location>
</feature>
<comment type="caution">
    <text evidence="2">The sequence shown here is derived from an EMBL/GenBank/DDBJ whole genome shotgun (WGS) entry which is preliminary data.</text>
</comment>
<gene>
    <name evidence="2" type="ORF">A2957_00020</name>
</gene>
<organism evidence="2 3">
    <name type="scientific">Candidatus Roizmanbacteria bacterium RIFCSPLOWO2_01_FULL_38_11</name>
    <dbReference type="NCBI Taxonomy" id="1802060"/>
    <lineage>
        <taxon>Bacteria</taxon>
        <taxon>Candidatus Roizmaniibacteriota</taxon>
    </lineage>
</organism>
<name>A0A1F7IMU8_9BACT</name>
<sequence length="75" mass="8073">MSETTHQEESKPVSSGIGPIVPPRKVIPIPLSGREATMAEMDKQAREALKDPAHAENVANTMPPDASIIDNTPDR</sequence>
<evidence type="ECO:0000256" key="1">
    <source>
        <dbReference type="SAM" id="MobiDB-lite"/>
    </source>
</evidence>
<feature type="compositionally biased region" description="Basic and acidic residues" evidence="1">
    <location>
        <begin position="1"/>
        <end position="11"/>
    </location>
</feature>
<protein>
    <submittedName>
        <fullName evidence="2">Uncharacterized protein</fullName>
    </submittedName>
</protein>
<reference evidence="2 3" key="1">
    <citation type="journal article" date="2016" name="Nat. Commun.">
        <title>Thousands of microbial genomes shed light on interconnected biogeochemical processes in an aquifer system.</title>
        <authorList>
            <person name="Anantharaman K."/>
            <person name="Brown C.T."/>
            <person name="Hug L.A."/>
            <person name="Sharon I."/>
            <person name="Castelle C.J."/>
            <person name="Probst A.J."/>
            <person name="Thomas B.C."/>
            <person name="Singh A."/>
            <person name="Wilkins M.J."/>
            <person name="Karaoz U."/>
            <person name="Brodie E.L."/>
            <person name="Williams K.H."/>
            <person name="Hubbard S.S."/>
            <person name="Banfield J.F."/>
        </authorList>
    </citation>
    <scope>NUCLEOTIDE SEQUENCE [LARGE SCALE GENOMIC DNA]</scope>
</reference>
<evidence type="ECO:0000313" key="2">
    <source>
        <dbReference type="EMBL" id="OGK44709.1"/>
    </source>
</evidence>
<dbReference type="Proteomes" id="UP000179072">
    <property type="component" value="Unassembled WGS sequence"/>
</dbReference>
<proteinExistence type="predicted"/>
<dbReference type="AlphaFoldDB" id="A0A1F7IMU8"/>